<evidence type="ECO:0000256" key="7">
    <source>
        <dbReference type="ARBA" id="ARBA00023065"/>
    </source>
</evidence>
<accession>A0A157Z370</accession>
<dbReference type="PRINTS" id="PR00184">
    <property type="entry name" value="NEISSPPORIN"/>
</dbReference>
<keyword evidence="5" id="KW-0812">Transmembrane</keyword>
<dbReference type="InterPro" id="IPR033900">
    <property type="entry name" value="Gram_neg_porin_domain"/>
</dbReference>
<keyword evidence="9" id="KW-0472">Membrane</keyword>
<dbReference type="InterPro" id="IPR050298">
    <property type="entry name" value="Gram-neg_bact_OMP"/>
</dbReference>
<evidence type="ECO:0000256" key="4">
    <source>
        <dbReference type="ARBA" id="ARBA00022452"/>
    </source>
</evidence>
<evidence type="ECO:0000256" key="8">
    <source>
        <dbReference type="ARBA" id="ARBA00023114"/>
    </source>
</evidence>
<dbReference type="RefSeq" id="WP_061172736.1">
    <property type="nucleotide sequence ID" value="NZ_FCOE02000001.1"/>
</dbReference>
<keyword evidence="3" id="KW-0813">Transport</keyword>
<feature type="signal peptide" evidence="11">
    <location>
        <begin position="1"/>
        <end position="20"/>
    </location>
</feature>
<evidence type="ECO:0000256" key="3">
    <source>
        <dbReference type="ARBA" id="ARBA00022448"/>
    </source>
</evidence>
<sequence>MKKNLIVTAVATLAASFATAASAQSSVTLYGLVDAGLTYVNNVRNETGESAKASSFGVTSGNVNPSRWGLRGAEDLGGGMKAVFTLENGFNIANGTGDGRQFGRQAYVGLSTAQVGTLTLGRQNDAVADFLGPMSATGTWGGTYFAHPGDIDNLDGNAFRINNSVKFVSANYAGLTFAGAYGFSNSAGSFAANRAYSFGAGYANGPFKLGAAYTQANGFNSNTAGAITESVVSPIIAGAQQTARLRTFGAGGSFSTGPMTFGAVWTQTRSDNDSEVVADSSSIANNYEINGRYALTPALSLGAAYTFTYAKTEDPRAESRRVRRHQFGLQTDYALSKRTDIYAEGVVQIASGGGEGVYPAAGINGADTSSSSRQVLVTTGIRHRF</sequence>
<dbReference type="Gene3D" id="2.40.160.10">
    <property type="entry name" value="Porin"/>
    <property type="match status" value="1"/>
</dbReference>
<dbReference type="PANTHER" id="PTHR34501:SF9">
    <property type="entry name" value="MAJOR OUTER MEMBRANE PROTEIN P.IA"/>
    <property type="match status" value="1"/>
</dbReference>
<feature type="domain" description="Porin" evidence="12">
    <location>
        <begin position="11"/>
        <end position="344"/>
    </location>
</feature>
<organism evidence="13 14">
    <name type="scientific">Caballeronia pedi</name>
    <dbReference type="NCBI Taxonomy" id="1777141"/>
    <lineage>
        <taxon>Bacteria</taxon>
        <taxon>Pseudomonadati</taxon>
        <taxon>Pseudomonadota</taxon>
        <taxon>Betaproteobacteria</taxon>
        <taxon>Burkholderiales</taxon>
        <taxon>Burkholderiaceae</taxon>
        <taxon>Caballeronia</taxon>
    </lineage>
</organism>
<dbReference type="PANTHER" id="PTHR34501">
    <property type="entry name" value="PROTEIN YDDL-RELATED"/>
    <property type="match status" value="1"/>
</dbReference>
<dbReference type="GO" id="GO:0006811">
    <property type="term" value="P:monoatomic ion transport"/>
    <property type="evidence" value="ECO:0007669"/>
    <property type="project" value="UniProtKB-KW"/>
</dbReference>
<evidence type="ECO:0000256" key="2">
    <source>
        <dbReference type="ARBA" id="ARBA00011233"/>
    </source>
</evidence>
<evidence type="ECO:0000256" key="5">
    <source>
        <dbReference type="ARBA" id="ARBA00022692"/>
    </source>
</evidence>
<dbReference type="SUPFAM" id="SSF56935">
    <property type="entry name" value="Porins"/>
    <property type="match status" value="1"/>
</dbReference>
<keyword evidence="10" id="KW-0998">Cell outer membrane</keyword>
<dbReference type="GO" id="GO:0009279">
    <property type="term" value="C:cell outer membrane"/>
    <property type="evidence" value="ECO:0007669"/>
    <property type="project" value="UniProtKB-SubCell"/>
</dbReference>
<dbReference type="OrthoDB" id="8982743at2"/>
<evidence type="ECO:0000256" key="10">
    <source>
        <dbReference type="ARBA" id="ARBA00023237"/>
    </source>
</evidence>
<protein>
    <submittedName>
        <fullName evidence="13">Porin</fullName>
    </submittedName>
</protein>
<evidence type="ECO:0000259" key="12">
    <source>
        <dbReference type="Pfam" id="PF13609"/>
    </source>
</evidence>
<comment type="caution">
    <text evidence="13">The sequence shown here is derived from an EMBL/GenBank/DDBJ whole genome shotgun (WGS) entry which is preliminary data.</text>
</comment>
<evidence type="ECO:0000256" key="11">
    <source>
        <dbReference type="SAM" id="SignalP"/>
    </source>
</evidence>
<reference evidence="13" key="1">
    <citation type="submission" date="2016-01" db="EMBL/GenBank/DDBJ databases">
        <authorList>
            <person name="Peeters C."/>
        </authorList>
    </citation>
    <scope>NUCLEOTIDE SEQUENCE [LARGE SCALE GENOMIC DNA]</scope>
    <source>
        <strain evidence="13">LMG 29323</strain>
    </source>
</reference>
<dbReference type="GO" id="GO:0046930">
    <property type="term" value="C:pore complex"/>
    <property type="evidence" value="ECO:0007669"/>
    <property type="project" value="UniProtKB-KW"/>
</dbReference>
<name>A0A157Z370_9BURK</name>
<dbReference type="InterPro" id="IPR023614">
    <property type="entry name" value="Porin_dom_sf"/>
</dbReference>
<evidence type="ECO:0000313" key="13">
    <source>
        <dbReference type="EMBL" id="SAK40005.1"/>
    </source>
</evidence>
<dbReference type="STRING" id="1777141.AWB80_00154"/>
<comment type="subcellular location">
    <subcellularLocation>
        <location evidence="1">Cell outer membrane</location>
        <topology evidence="1">Multi-pass membrane protein</topology>
    </subcellularLocation>
</comment>
<gene>
    <name evidence="13" type="ORF">AWB80_00154</name>
</gene>
<dbReference type="GO" id="GO:0015288">
    <property type="term" value="F:porin activity"/>
    <property type="evidence" value="ECO:0007669"/>
    <property type="project" value="UniProtKB-KW"/>
</dbReference>
<proteinExistence type="predicted"/>
<feature type="chain" id="PRO_5007618821" evidence="11">
    <location>
        <begin position="21"/>
        <end position="385"/>
    </location>
</feature>
<dbReference type="Pfam" id="PF13609">
    <property type="entry name" value="Porin_4"/>
    <property type="match status" value="1"/>
</dbReference>
<keyword evidence="7" id="KW-0406">Ion transport</keyword>
<dbReference type="Proteomes" id="UP000054911">
    <property type="component" value="Unassembled WGS sequence"/>
</dbReference>
<comment type="subunit">
    <text evidence="2">Homotrimer.</text>
</comment>
<evidence type="ECO:0000256" key="6">
    <source>
        <dbReference type="ARBA" id="ARBA00022729"/>
    </source>
</evidence>
<keyword evidence="8" id="KW-0626">Porin</keyword>
<dbReference type="AlphaFoldDB" id="A0A157Z370"/>
<evidence type="ECO:0000256" key="1">
    <source>
        <dbReference type="ARBA" id="ARBA00004571"/>
    </source>
</evidence>
<evidence type="ECO:0000313" key="14">
    <source>
        <dbReference type="Proteomes" id="UP000054911"/>
    </source>
</evidence>
<keyword evidence="4" id="KW-1134">Transmembrane beta strand</keyword>
<keyword evidence="6 11" id="KW-0732">Signal</keyword>
<dbReference type="CDD" id="cd00342">
    <property type="entry name" value="gram_neg_porins"/>
    <property type="match status" value="1"/>
</dbReference>
<keyword evidence="14" id="KW-1185">Reference proteome</keyword>
<evidence type="ECO:0000256" key="9">
    <source>
        <dbReference type="ARBA" id="ARBA00023136"/>
    </source>
</evidence>
<dbReference type="EMBL" id="FCOE02000001">
    <property type="protein sequence ID" value="SAK40005.1"/>
    <property type="molecule type" value="Genomic_DNA"/>
</dbReference>
<dbReference type="InterPro" id="IPR002299">
    <property type="entry name" value="Porin_Neis"/>
</dbReference>